<evidence type="ECO:0000256" key="1">
    <source>
        <dbReference type="PROSITE-ProRule" id="PRU00723"/>
    </source>
</evidence>
<dbReference type="InterPro" id="IPR000571">
    <property type="entry name" value="Znf_CCCH"/>
</dbReference>
<protein>
    <recommendedName>
        <fullName evidence="3">C3H1-type domain-containing protein</fullName>
    </recommendedName>
</protein>
<feature type="region of interest" description="Disordered" evidence="2">
    <location>
        <begin position="162"/>
        <end position="189"/>
    </location>
</feature>
<dbReference type="AlphaFoldDB" id="A0A3M6UE24"/>
<dbReference type="PANTHER" id="PTHR45740:SF4">
    <property type="entry name" value="PROTEIN MONO-ADP-RIBOSYLTRANSFERASE PARP11"/>
    <property type="match status" value="1"/>
</dbReference>
<evidence type="ECO:0000313" key="4">
    <source>
        <dbReference type="EMBL" id="RMX51933.1"/>
    </source>
</evidence>
<accession>A0A3M6UE24</accession>
<dbReference type="GO" id="GO:0008270">
    <property type="term" value="F:zinc ion binding"/>
    <property type="evidence" value="ECO:0007669"/>
    <property type="project" value="UniProtKB-KW"/>
</dbReference>
<dbReference type="Gene3D" id="4.10.1000.10">
    <property type="entry name" value="Zinc finger, CCCH-type"/>
    <property type="match status" value="1"/>
</dbReference>
<keyword evidence="1" id="KW-0863">Zinc-finger</keyword>
<keyword evidence="1" id="KW-0479">Metal-binding</keyword>
<dbReference type="PANTHER" id="PTHR45740">
    <property type="entry name" value="POLY [ADP-RIBOSE] POLYMERASE"/>
    <property type="match status" value="1"/>
</dbReference>
<proteinExistence type="predicted"/>
<evidence type="ECO:0000259" key="3">
    <source>
        <dbReference type="PROSITE" id="PS50103"/>
    </source>
</evidence>
<reference evidence="4 5" key="1">
    <citation type="journal article" date="2018" name="Sci. Rep.">
        <title>Comparative analysis of the Pocillopora damicornis genome highlights role of immune system in coral evolution.</title>
        <authorList>
            <person name="Cunning R."/>
            <person name="Bay R.A."/>
            <person name="Gillette P."/>
            <person name="Baker A.C."/>
            <person name="Traylor-Knowles N."/>
        </authorList>
    </citation>
    <scope>NUCLEOTIDE SEQUENCE [LARGE SCALE GENOMIC DNA]</scope>
    <source>
        <strain evidence="4">RSMAS</strain>
        <tissue evidence="4">Whole animal</tissue>
    </source>
</reference>
<name>A0A3M6UE24_POCDA</name>
<dbReference type="GO" id="GO:0003950">
    <property type="term" value="F:NAD+ poly-ADP-ribosyltransferase activity"/>
    <property type="evidence" value="ECO:0007669"/>
    <property type="project" value="TreeGrafter"/>
</dbReference>
<sequence>MHVCKDYVTDSCSNGATCHWNHSFHNGKDRVWLSRIKLDQFIEEELRWLVLTSTPQICAEYNNGICQDGSSCTRIHTCIAYLLRRCKASGCGLSHEETMRSEHNRAVLDWYQVTDLDSGYLDQLILMNEEPLFKTRELPPTLLQADIPHIIAAELQSRRDSVTRDKSGCSTKFNGESDHSDELTTQGRTWSSSWLSITRNDDDAFTQSSY</sequence>
<dbReference type="PROSITE" id="PS50103">
    <property type="entry name" value="ZF_C3H1"/>
    <property type="match status" value="2"/>
</dbReference>
<evidence type="ECO:0000313" key="5">
    <source>
        <dbReference type="Proteomes" id="UP000275408"/>
    </source>
</evidence>
<dbReference type="GO" id="GO:0005634">
    <property type="term" value="C:nucleus"/>
    <property type="evidence" value="ECO:0007669"/>
    <property type="project" value="TreeGrafter"/>
</dbReference>
<feature type="zinc finger region" description="C3H1-type" evidence="1">
    <location>
        <begin position="3"/>
        <end position="25"/>
    </location>
</feature>
<evidence type="ECO:0000256" key="2">
    <source>
        <dbReference type="SAM" id="MobiDB-lite"/>
    </source>
</evidence>
<dbReference type="EMBL" id="RCHS01001705">
    <property type="protein sequence ID" value="RMX51933.1"/>
    <property type="molecule type" value="Genomic_DNA"/>
</dbReference>
<dbReference type="GO" id="GO:1990404">
    <property type="term" value="F:NAD+-protein mono-ADP-ribosyltransferase activity"/>
    <property type="evidence" value="ECO:0007669"/>
    <property type="project" value="TreeGrafter"/>
</dbReference>
<comment type="caution">
    <text evidence="4">The sequence shown here is derived from an EMBL/GenBank/DDBJ whole genome shotgun (WGS) entry which is preliminary data.</text>
</comment>
<dbReference type="InterPro" id="IPR051712">
    <property type="entry name" value="ARTD-AVP"/>
</dbReference>
<dbReference type="OrthoDB" id="5981228at2759"/>
<keyword evidence="5" id="KW-1185">Reference proteome</keyword>
<feature type="domain" description="C3H1-type" evidence="3">
    <location>
        <begin position="52"/>
        <end position="79"/>
    </location>
</feature>
<dbReference type="Proteomes" id="UP000275408">
    <property type="component" value="Unassembled WGS sequence"/>
</dbReference>
<feature type="domain" description="C3H1-type" evidence="3">
    <location>
        <begin position="3"/>
        <end position="25"/>
    </location>
</feature>
<keyword evidence="1" id="KW-0862">Zinc</keyword>
<gene>
    <name evidence="4" type="ORF">pdam_00004717</name>
</gene>
<feature type="zinc finger region" description="C3H1-type" evidence="1">
    <location>
        <begin position="52"/>
        <end position="79"/>
    </location>
</feature>
<organism evidence="4 5">
    <name type="scientific">Pocillopora damicornis</name>
    <name type="common">Cauliflower coral</name>
    <name type="synonym">Millepora damicornis</name>
    <dbReference type="NCBI Taxonomy" id="46731"/>
    <lineage>
        <taxon>Eukaryota</taxon>
        <taxon>Metazoa</taxon>
        <taxon>Cnidaria</taxon>
        <taxon>Anthozoa</taxon>
        <taxon>Hexacorallia</taxon>
        <taxon>Scleractinia</taxon>
        <taxon>Astrocoeniina</taxon>
        <taxon>Pocilloporidae</taxon>
        <taxon>Pocillopora</taxon>
    </lineage>
</organism>